<keyword evidence="2" id="KW-1185">Reference proteome</keyword>
<name>A0AAV7V1R2_PLEWA</name>
<dbReference type="Proteomes" id="UP001066276">
    <property type="component" value="Chromosome 2_2"/>
</dbReference>
<proteinExistence type="predicted"/>
<evidence type="ECO:0000313" key="2">
    <source>
        <dbReference type="Proteomes" id="UP001066276"/>
    </source>
</evidence>
<organism evidence="1 2">
    <name type="scientific">Pleurodeles waltl</name>
    <name type="common">Iberian ribbed newt</name>
    <dbReference type="NCBI Taxonomy" id="8319"/>
    <lineage>
        <taxon>Eukaryota</taxon>
        <taxon>Metazoa</taxon>
        <taxon>Chordata</taxon>
        <taxon>Craniata</taxon>
        <taxon>Vertebrata</taxon>
        <taxon>Euteleostomi</taxon>
        <taxon>Amphibia</taxon>
        <taxon>Batrachia</taxon>
        <taxon>Caudata</taxon>
        <taxon>Salamandroidea</taxon>
        <taxon>Salamandridae</taxon>
        <taxon>Pleurodelinae</taxon>
        <taxon>Pleurodeles</taxon>
    </lineage>
</organism>
<dbReference type="EMBL" id="JANPWB010000004">
    <property type="protein sequence ID" value="KAJ1195394.1"/>
    <property type="molecule type" value="Genomic_DNA"/>
</dbReference>
<reference evidence="1" key="1">
    <citation type="journal article" date="2022" name="bioRxiv">
        <title>Sequencing and chromosome-scale assembly of the giantPleurodeles waltlgenome.</title>
        <authorList>
            <person name="Brown T."/>
            <person name="Elewa A."/>
            <person name="Iarovenko S."/>
            <person name="Subramanian E."/>
            <person name="Araus A.J."/>
            <person name="Petzold A."/>
            <person name="Susuki M."/>
            <person name="Suzuki K.-i.T."/>
            <person name="Hayashi T."/>
            <person name="Toyoda A."/>
            <person name="Oliveira C."/>
            <person name="Osipova E."/>
            <person name="Leigh N.D."/>
            <person name="Simon A."/>
            <person name="Yun M.H."/>
        </authorList>
    </citation>
    <scope>NUCLEOTIDE SEQUENCE</scope>
    <source>
        <strain evidence="1">20211129_DDA</strain>
        <tissue evidence="1">Liver</tissue>
    </source>
</reference>
<sequence length="177" mass="18631">MITASLIVAGSAPVSANKLNMGTKTGASWGLKSLWKPGVKLQVPGALLGCSLEVVAGGQCGGKELAYLYVVSPLLYIVWHSSVKGFGDTSVAIYCWACVSSDLGDPTSPNLGSQFMEYEASRLVAPCIIFLLGAEESVFCFVPVKGFELLPDQCQLSAHSVGARLPVGFLEHLHLGL</sequence>
<dbReference type="AlphaFoldDB" id="A0AAV7V1R2"/>
<protein>
    <submittedName>
        <fullName evidence="1">Uncharacterized protein</fullName>
    </submittedName>
</protein>
<evidence type="ECO:0000313" key="1">
    <source>
        <dbReference type="EMBL" id="KAJ1195394.1"/>
    </source>
</evidence>
<gene>
    <name evidence="1" type="ORF">NDU88_004674</name>
</gene>
<accession>A0AAV7V1R2</accession>
<comment type="caution">
    <text evidence="1">The sequence shown here is derived from an EMBL/GenBank/DDBJ whole genome shotgun (WGS) entry which is preliminary data.</text>
</comment>